<organism evidence="2 3">
    <name type="scientific">Lactarius akahatsu</name>
    <dbReference type="NCBI Taxonomy" id="416441"/>
    <lineage>
        <taxon>Eukaryota</taxon>
        <taxon>Fungi</taxon>
        <taxon>Dikarya</taxon>
        <taxon>Basidiomycota</taxon>
        <taxon>Agaricomycotina</taxon>
        <taxon>Agaricomycetes</taxon>
        <taxon>Russulales</taxon>
        <taxon>Russulaceae</taxon>
        <taxon>Lactarius</taxon>
    </lineage>
</organism>
<reference evidence="2" key="1">
    <citation type="submission" date="2022-01" db="EMBL/GenBank/DDBJ databases">
        <title>Comparative genomics reveals a dynamic genome evolution in the ectomycorrhizal milk-cap (Lactarius) mushrooms.</title>
        <authorList>
            <consortium name="DOE Joint Genome Institute"/>
            <person name="Lebreton A."/>
            <person name="Tang N."/>
            <person name="Kuo A."/>
            <person name="LaButti K."/>
            <person name="Drula E."/>
            <person name="Barry K."/>
            <person name="Clum A."/>
            <person name="Lipzen A."/>
            <person name="Mousain D."/>
            <person name="Ng V."/>
            <person name="Wang R."/>
            <person name="Wang X."/>
            <person name="Dai Y."/>
            <person name="Henrissat B."/>
            <person name="Grigoriev I.V."/>
            <person name="Guerin-Laguette A."/>
            <person name="Yu F."/>
            <person name="Martin F.M."/>
        </authorList>
    </citation>
    <scope>NUCLEOTIDE SEQUENCE</scope>
    <source>
        <strain evidence="2">QP</strain>
    </source>
</reference>
<feature type="signal peptide" evidence="1">
    <location>
        <begin position="1"/>
        <end position="25"/>
    </location>
</feature>
<sequence length="110" mass="12489">MVTSALLLPVIRSALLALLVTSTSAPQSSGTGQVTGAIEPSHMLAFLHPCRLTQRPFWWNMVRNRASELRTGEHSPNSTLSRWWTRNWRCVYTRGNKRQRVTCHALMSKN</sequence>
<protein>
    <recommendedName>
        <fullName evidence="4">Secreted protein</fullName>
    </recommendedName>
</protein>
<keyword evidence="1" id="KW-0732">Signal</keyword>
<evidence type="ECO:0008006" key="4">
    <source>
        <dbReference type="Google" id="ProtNLM"/>
    </source>
</evidence>
<feature type="chain" id="PRO_5041964458" description="Secreted protein" evidence="1">
    <location>
        <begin position="26"/>
        <end position="110"/>
    </location>
</feature>
<keyword evidence="3" id="KW-1185">Reference proteome</keyword>
<dbReference type="Proteomes" id="UP001201163">
    <property type="component" value="Unassembled WGS sequence"/>
</dbReference>
<comment type="caution">
    <text evidence="2">The sequence shown here is derived from an EMBL/GenBank/DDBJ whole genome shotgun (WGS) entry which is preliminary data.</text>
</comment>
<proteinExistence type="predicted"/>
<evidence type="ECO:0000256" key="1">
    <source>
        <dbReference type="SAM" id="SignalP"/>
    </source>
</evidence>
<dbReference type="AlphaFoldDB" id="A0AAD4LPN6"/>
<feature type="non-terminal residue" evidence="2">
    <location>
        <position position="110"/>
    </location>
</feature>
<dbReference type="EMBL" id="JAKELL010000006">
    <property type="protein sequence ID" value="KAH8997964.1"/>
    <property type="molecule type" value="Genomic_DNA"/>
</dbReference>
<gene>
    <name evidence="2" type="ORF">EDB92DRAFT_1837179</name>
</gene>
<evidence type="ECO:0000313" key="2">
    <source>
        <dbReference type="EMBL" id="KAH8997964.1"/>
    </source>
</evidence>
<accession>A0AAD4LPN6</accession>
<name>A0AAD4LPN6_9AGAM</name>
<evidence type="ECO:0000313" key="3">
    <source>
        <dbReference type="Proteomes" id="UP001201163"/>
    </source>
</evidence>